<dbReference type="EMBL" id="CP120682">
    <property type="protein sequence ID" value="WKN36195.1"/>
    <property type="molecule type" value="Genomic_DNA"/>
</dbReference>
<organism evidence="4">
    <name type="scientific">Roseihalotalea indica</name>
    <dbReference type="NCBI Taxonomy" id="2867963"/>
    <lineage>
        <taxon>Bacteria</taxon>
        <taxon>Pseudomonadati</taxon>
        <taxon>Bacteroidota</taxon>
        <taxon>Cytophagia</taxon>
        <taxon>Cytophagales</taxon>
        <taxon>Catalimonadaceae</taxon>
        <taxon>Roseihalotalea</taxon>
    </lineage>
</organism>
<dbReference type="InterPro" id="IPR021923">
    <property type="entry name" value="DUF3536"/>
</dbReference>
<evidence type="ECO:0000259" key="3">
    <source>
        <dbReference type="Pfam" id="PF03065"/>
    </source>
</evidence>
<sequence length="819" mass="94694">MSDINKYVCIHGHFYQPPRENPWLNRVEVQDSAYPFHDWNERISAECYSRNSASRILDGEGRIQDIINNYSKISFNFGPTLLQWMQLQAPDVYYAILEADKLSQKQFSGHGSAIAQAYNHLIVPLANQRDQETQIVWGIRDFEARFNRYPEGMWLPETAVNTETLEVLAKHDIKFTILSPYQALKVRKIGEKEWIDSTGARVDPRRPYLCKLPSGRKIALFFYDGPVSQGIAFEGLLNDGAAFANRLVEQLDLDSEESQIMHIATDGESYGHHHRYGEMGLSYCLHHIENNTEAYLTIYGEYLEKYPLEYEAKVIENTAWSSTPHLERWSDEGGGNTGGRPEWHQRWRKPLRAAFDWLRDTINPIYEQEMKAFVDDPWAVRDNYIDVILDRSRENVEGFITEQTKRTLSHEEKVTFLKLLEIQHHAMLMYTSCGWFFDEVTGIETMQDILYAARALQLAKDVTGTDYEVHFLELLAQAESNIPDHKNAAVAYEKFVRPSVVDMQRVGAHYAVSSLFSEYPEEAKIYSYEAKADNFEQHEAGKYKLALGKAVLQSEVTLEIDQITFAILHLGDHHLFGGVRDYSGEDAFEKMREEVVTAFQKSRVHEAIVLLDKHFGSHNYSFWHLFKDDQKKILDQVMENTLTSVEGTYRRIYEDNYSLLQAMKELSIEPPKSLKFPGEFTVNAKLRRILESEEVDLRELNTLADSMQHLSVDIDQVGLNFLAAERINQMMRLLQNDPLNDSFMSKIVQFMLVCKQVQLSPDLWEAQNIAFIIHRKQYHKQCAARDAGDDKAQVWCDVFESLFQELNILVTEDVPVPQL</sequence>
<evidence type="ECO:0000256" key="1">
    <source>
        <dbReference type="ARBA" id="ARBA00006821"/>
    </source>
</evidence>
<name>A0AA49GP60_9BACT</name>
<dbReference type="GO" id="GO:0005975">
    <property type="term" value="P:carbohydrate metabolic process"/>
    <property type="evidence" value="ECO:0007669"/>
    <property type="project" value="InterPro"/>
</dbReference>
<dbReference type="Gene3D" id="3.20.110.20">
    <property type="match status" value="1"/>
</dbReference>
<feature type="domain" description="Glycoside hydrolase family 57 N-terminal" evidence="3">
    <location>
        <begin position="73"/>
        <end position="278"/>
    </location>
</feature>
<dbReference type="Pfam" id="PF03065">
    <property type="entry name" value="Glyco_hydro_57"/>
    <property type="match status" value="1"/>
</dbReference>
<accession>A0AA49GP60</accession>
<evidence type="ECO:0000313" key="4">
    <source>
        <dbReference type="EMBL" id="WKN36195.1"/>
    </source>
</evidence>
<dbReference type="InterPro" id="IPR011330">
    <property type="entry name" value="Glyco_hydro/deAcase_b/a-brl"/>
</dbReference>
<proteinExistence type="inferred from homology"/>
<evidence type="ECO:0000256" key="2">
    <source>
        <dbReference type="ARBA" id="ARBA00023277"/>
    </source>
</evidence>
<keyword evidence="2" id="KW-0119">Carbohydrate metabolism</keyword>
<dbReference type="InterPro" id="IPR004300">
    <property type="entry name" value="Glyco_hydro_57_N"/>
</dbReference>
<gene>
    <name evidence="4" type="ORF">K4G66_27910</name>
</gene>
<protein>
    <submittedName>
        <fullName evidence="4">DUF3536 domain-containing protein</fullName>
    </submittedName>
</protein>
<comment type="similarity">
    <text evidence="1">Belongs to the glycosyl hydrolase 57 family.</text>
</comment>
<dbReference type="PANTHER" id="PTHR36306:SF3">
    <property type="entry name" value="GLYCOSIDE HYDROLASE FAMILY 57"/>
    <property type="match status" value="1"/>
</dbReference>
<dbReference type="InterPro" id="IPR052046">
    <property type="entry name" value="GH57_Enzymes"/>
</dbReference>
<dbReference type="AlphaFoldDB" id="A0AA49GP60"/>
<dbReference type="Pfam" id="PF12055">
    <property type="entry name" value="DUF3536"/>
    <property type="match status" value="1"/>
</dbReference>
<dbReference type="PANTHER" id="PTHR36306">
    <property type="entry name" value="ALPHA-AMYLASE-RELATED-RELATED"/>
    <property type="match status" value="1"/>
</dbReference>
<dbReference type="CDD" id="cd10797">
    <property type="entry name" value="GH57N_APU_like_1"/>
    <property type="match status" value="1"/>
</dbReference>
<dbReference type="SUPFAM" id="SSF88713">
    <property type="entry name" value="Glycoside hydrolase/deacetylase"/>
    <property type="match status" value="1"/>
</dbReference>
<reference evidence="4" key="1">
    <citation type="journal article" date="2023" name="Comput. Struct. Biotechnol. J.">
        <title>Discovery of a novel marine Bacteroidetes with a rich repertoire of carbohydrate-active enzymes.</title>
        <authorList>
            <person name="Chen B."/>
            <person name="Liu G."/>
            <person name="Chen Q."/>
            <person name="Wang H."/>
            <person name="Liu L."/>
            <person name="Tang K."/>
        </authorList>
    </citation>
    <scope>NUCLEOTIDE SEQUENCE</scope>
    <source>
        <strain evidence="4">TK19036</strain>
    </source>
</reference>
<dbReference type="GO" id="GO:0003824">
    <property type="term" value="F:catalytic activity"/>
    <property type="evidence" value="ECO:0007669"/>
    <property type="project" value="InterPro"/>
</dbReference>
<reference evidence="4" key="2">
    <citation type="journal article" date="2024" name="Antonie Van Leeuwenhoek">
        <title>Roseihalotalea indica gen. nov., sp. nov., a halophilic Bacteroidetes from mesopelagic Southwest Indian Ocean with higher carbohydrate metabolic potential.</title>
        <authorList>
            <person name="Chen B."/>
            <person name="Zhang M."/>
            <person name="Lin D."/>
            <person name="Ye J."/>
            <person name="Tang K."/>
        </authorList>
    </citation>
    <scope>NUCLEOTIDE SEQUENCE</scope>
    <source>
        <strain evidence="4">TK19036</strain>
    </source>
</reference>